<evidence type="ECO:0000313" key="1">
    <source>
        <dbReference type="EMBL" id="KKK50265.1"/>
    </source>
</evidence>
<organism evidence="1">
    <name type="scientific">marine sediment metagenome</name>
    <dbReference type="NCBI Taxonomy" id="412755"/>
    <lineage>
        <taxon>unclassified sequences</taxon>
        <taxon>metagenomes</taxon>
        <taxon>ecological metagenomes</taxon>
    </lineage>
</organism>
<comment type="caution">
    <text evidence="1">The sequence shown here is derived from an EMBL/GenBank/DDBJ whole genome shotgun (WGS) entry which is preliminary data.</text>
</comment>
<reference evidence="1" key="1">
    <citation type="journal article" date="2015" name="Nature">
        <title>Complex archaea that bridge the gap between prokaryotes and eukaryotes.</title>
        <authorList>
            <person name="Spang A."/>
            <person name="Saw J.H."/>
            <person name="Jorgensen S.L."/>
            <person name="Zaremba-Niedzwiedzka K."/>
            <person name="Martijn J."/>
            <person name="Lind A.E."/>
            <person name="van Eijk R."/>
            <person name="Schleper C."/>
            <person name="Guy L."/>
            <person name="Ettema T.J."/>
        </authorList>
    </citation>
    <scope>NUCLEOTIDE SEQUENCE</scope>
</reference>
<gene>
    <name evidence="1" type="ORF">LCGC14_3126740</name>
</gene>
<protein>
    <submittedName>
        <fullName evidence="1">Uncharacterized protein</fullName>
    </submittedName>
</protein>
<accession>A0A0F8WPL8</accession>
<name>A0A0F8WPL8_9ZZZZ</name>
<dbReference type="EMBL" id="LAZR01068106">
    <property type="protein sequence ID" value="KKK50265.1"/>
    <property type="molecule type" value="Genomic_DNA"/>
</dbReference>
<sequence length="44" mass="4984">VWDASTLTWSTISIEASTPMTIGQGFWIWMYEDQVLIPPIPGDE</sequence>
<dbReference type="AlphaFoldDB" id="A0A0F8WPL8"/>
<feature type="non-terminal residue" evidence="1">
    <location>
        <position position="1"/>
    </location>
</feature>
<proteinExistence type="predicted"/>